<dbReference type="Proteomes" id="UP000070700">
    <property type="component" value="Unassembled WGS sequence"/>
</dbReference>
<feature type="compositionally biased region" description="Pro residues" evidence="1">
    <location>
        <begin position="134"/>
        <end position="145"/>
    </location>
</feature>
<dbReference type="GeneID" id="28831377"/>
<dbReference type="EMBL" id="KQ947436">
    <property type="protein sequence ID" value="KUJ08155.1"/>
    <property type="molecule type" value="Genomic_DNA"/>
</dbReference>
<dbReference type="RefSeq" id="XP_018062510.1">
    <property type="nucleotide sequence ID" value="XM_018221651.1"/>
</dbReference>
<name>A0A132B6W6_MOLSC</name>
<dbReference type="OrthoDB" id="3565142at2759"/>
<evidence type="ECO:0000313" key="3">
    <source>
        <dbReference type="Proteomes" id="UP000070700"/>
    </source>
</evidence>
<gene>
    <name evidence="2" type="ORF">LY89DRAFT_764936</name>
</gene>
<feature type="compositionally biased region" description="Polar residues" evidence="1">
    <location>
        <begin position="85"/>
        <end position="98"/>
    </location>
</feature>
<dbReference type="AlphaFoldDB" id="A0A132B6W6"/>
<feature type="region of interest" description="Disordered" evidence="1">
    <location>
        <begin position="32"/>
        <end position="209"/>
    </location>
</feature>
<feature type="compositionally biased region" description="Pro residues" evidence="1">
    <location>
        <begin position="156"/>
        <end position="185"/>
    </location>
</feature>
<feature type="compositionally biased region" description="Basic residues" evidence="1">
    <location>
        <begin position="110"/>
        <end position="121"/>
    </location>
</feature>
<feature type="compositionally biased region" description="Low complexity" evidence="1">
    <location>
        <begin position="74"/>
        <end position="84"/>
    </location>
</feature>
<sequence>MDNFLERMRNIERQMELNQYREREQRRAAEYDSILAGRGRSHIRGDTSYKSEDDEQFQEFLRRHGAPSRERRSSPSQRLRSSFSTFPQFSGNEQNYYNSEDDDLPEEFRRRRSPPQPRRRSPSPEPRCAYRSCSPPPRQAYSPPPRRAHSSQPRHSSPPPRTAYAPPPPRVPSPPPRRGSPPPSHTRPRTSFREENPHGIYTYSDEEPEKIPIAPAAWNNYASSIGREKLISFFKSKGVPEALARSEVDKEFAAHARKHRAGES</sequence>
<dbReference type="InParanoid" id="A0A132B6W6"/>
<reference evidence="2 3" key="1">
    <citation type="submission" date="2015-10" db="EMBL/GenBank/DDBJ databases">
        <title>Full genome of DAOMC 229536 Phialocephala scopiformis, a fungal endophyte of spruce producing the potent anti-insectan compound rugulosin.</title>
        <authorList>
            <consortium name="DOE Joint Genome Institute"/>
            <person name="Walker A.K."/>
            <person name="Frasz S.L."/>
            <person name="Seifert K.A."/>
            <person name="Miller J.D."/>
            <person name="Mondo S.J."/>
            <person name="Labutti K."/>
            <person name="Lipzen A."/>
            <person name="Dockter R."/>
            <person name="Kennedy M."/>
            <person name="Grigoriev I.V."/>
            <person name="Spatafora J.W."/>
        </authorList>
    </citation>
    <scope>NUCLEOTIDE SEQUENCE [LARGE SCALE GENOMIC DNA]</scope>
    <source>
        <strain evidence="2 3">CBS 120377</strain>
    </source>
</reference>
<evidence type="ECO:0000256" key="1">
    <source>
        <dbReference type="SAM" id="MobiDB-lite"/>
    </source>
</evidence>
<organism evidence="2 3">
    <name type="scientific">Mollisia scopiformis</name>
    <name type="common">Conifer needle endophyte fungus</name>
    <name type="synonym">Phialocephala scopiformis</name>
    <dbReference type="NCBI Taxonomy" id="149040"/>
    <lineage>
        <taxon>Eukaryota</taxon>
        <taxon>Fungi</taxon>
        <taxon>Dikarya</taxon>
        <taxon>Ascomycota</taxon>
        <taxon>Pezizomycotina</taxon>
        <taxon>Leotiomycetes</taxon>
        <taxon>Helotiales</taxon>
        <taxon>Mollisiaceae</taxon>
        <taxon>Mollisia</taxon>
    </lineage>
</organism>
<evidence type="ECO:0000313" key="2">
    <source>
        <dbReference type="EMBL" id="KUJ08155.1"/>
    </source>
</evidence>
<keyword evidence="3" id="KW-1185">Reference proteome</keyword>
<protein>
    <submittedName>
        <fullName evidence="2">Uncharacterized protein</fullName>
    </submittedName>
</protein>
<dbReference type="KEGG" id="psco:LY89DRAFT_764936"/>
<accession>A0A132B6W6</accession>
<proteinExistence type="predicted"/>